<reference evidence="2" key="1">
    <citation type="journal article" date="2021" name="PeerJ">
        <title>Extensive microbial diversity within the chicken gut microbiome revealed by metagenomics and culture.</title>
        <authorList>
            <person name="Gilroy R."/>
            <person name="Ravi A."/>
            <person name="Getino M."/>
            <person name="Pursley I."/>
            <person name="Horton D.L."/>
            <person name="Alikhan N.F."/>
            <person name="Baker D."/>
            <person name="Gharbi K."/>
            <person name="Hall N."/>
            <person name="Watson M."/>
            <person name="Adriaenssens E.M."/>
            <person name="Foster-Nyarko E."/>
            <person name="Jarju S."/>
            <person name="Secka A."/>
            <person name="Antonio M."/>
            <person name="Oren A."/>
            <person name="Chaudhuri R.R."/>
            <person name="La Ragione R."/>
            <person name="Hildebrand F."/>
            <person name="Pallen M.J."/>
        </authorList>
    </citation>
    <scope>NUCLEOTIDE SEQUENCE</scope>
    <source>
        <strain evidence="2">CHK32-1732</strain>
    </source>
</reference>
<organism evidence="2 3">
    <name type="scientific">Candidatus Corynebacterium avicola</name>
    <dbReference type="NCBI Taxonomy" id="2838527"/>
    <lineage>
        <taxon>Bacteria</taxon>
        <taxon>Bacillati</taxon>
        <taxon>Actinomycetota</taxon>
        <taxon>Actinomycetes</taxon>
        <taxon>Mycobacteriales</taxon>
        <taxon>Corynebacteriaceae</taxon>
        <taxon>Corynebacterium</taxon>
    </lineage>
</organism>
<reference evidence="2" key="2">
    <citation type="submission" date="2021-04" db="EMBL/GenBank/DDBJ databases">
        <authorList>
            <person name="Gilroy R."/>
        </authorList>
    </citation>
    <scope>NUCLEOTIDE SEQUENCE</scope>
    <source>
        <strain evidence="2">CHK32-1732</strain>
    </source>
</reference>
<evidence type="ECO:0000313" key="2">
    <source>
        <dbReference type="EMBL" id="HIW91300.1"/>
    </source>
</evidence>
<dbReference type="InterPro" id="IPR041581">
    <property type="entry name" value="Glyoxalase_6"/>
</dbReference>
<dbReference type="InterPro" id="IPR029068">
    <property type="entry name" value="Glyas_Bleomycin-R_OHBP_Dase"/>
</dbReference>
<comment type="caution">
    <text evidence="2">The sequence shown here is derived from an EMBL/GenBank/DDBJ whole genome shotgun (WGS) entry which is preliminary data.</text>
</comment>
<feature type="domain" description="VOC" evidence="1">
    <location>
        <begin position="6"/>
        <end position="130"/>
    </location>
</feature>
<dbReference type="Proteomes" id="UP000824190">
    <property type="component" value="Unassembled WGS sequence"/>
</dbReference>
<dbReference type="Gene3D" id="3.10.180.10">
    <property type="entry name" value="2,3-Dihydroxybiphenyl 1,2-Dioxygenase, domain 1"/>
    <property type="match status" value="1"/>
</dbReference>
<proteinExistence type="predicted"/>
<evidence type="ECO:0000259" key="1">
    <source>
        <dbReference type="PROSITE" id="PS51819"/>
    </source>
</evidence>
<name>A0A9D1RPS1_9CORY</name>
<dbReference type="PANTHER" id="PTHR35908:SF1">
    <property type="entry name" value="CONSERVED PROTEIN"/>
    <property type="match status" value="1"/>
</dbReference>
<dbReference type="InterPro" id="IPR037523">
    <property type="entry name" value="VOC_core"/>
</dbReference>
<dbReference type="SUPFAM" id="SSF54593">
    <property type="entry name" value="Glyoxalase/Bleomycin resistance protein/Dihydroxybiphenyl dioxygenase"/>
    <property type="match status" value="1"/>
</dbReference>
<gene>
    <name evidence="2" type="ORF">H9870_06540</name>
</gene>
<dbReference type="PANTHER" id="PTHR35908">
    <property type="entry name" value="HYPOTHETICAL FUSION PROTEIN"/>
    <property type="match status" value="1"/>
</dbReference>
<evidence type="ECO:0000313" key="3">
    <source>
        <dbReference type="Proteomes" id="UP000824190"/>
    </source>
</evidence>
<sequence>MNRPLTFKDPVFAIDCPDAPALADFYARLLGWTITSPPDDTEWVEVHPPKGTGFGFALAFQQVDQYRAPEWPEGQVPQQAHLDFHVDSLEESGELAVAAGAVRHEVQPSESGSFVVYSDPAGHLFCLCQAQ</sequence>
<dbReference type="PROSITE" id="PS51819">
    <property type="entry name" value="VOC"/>
    <property type="match status" value="1"/>
</dbReference>
<dbReference type="AlphaFoldDB" id="A0A9D1RPS1"/>
<dbReference type="CDD" id="cd06587">
    <property type="entry name" value="VOC"/>
    <property type="match status" value="1"/>
</dbReference>
<protein>
    <submittedName>
        <fullName evidence="2">VOC family protein</fullName>
    </submittedName>
</protein>
<dbReference type="EMBL" id="DXGC01000064">
    <property type="protein sequence ID" value="HIW91300.1"/>
    <property type="molecule type" value="Genomic_DNA"/>
</dbReference>
<accession>A0A9D1RPS1</accession>
<dbReference type="Pfam" id="PF18029">
    <property type="entry name" value="Glyoxalase_6"/>
    <property type="match status" value="1"/>
</dbReference>